<reference evidence="2 3" key="1">
    <citation type="submission" date="2018-08" db="EMBL/GenBank/DDBJ databases">
        <title>A genome reference for cultivated species of the human gut microbiota.</title>
        <authorList>
            <person name="Zou Y."/>
            <person name="Xue W."/>
            <person name="Luo G."/>
        </authorList>
    </citation>
    <scope>NUCLEOTIDE SEQUENCE [LARGE SCALE GENOMIC DNA]</scope>
    <source>
        <strain evidence="2 3">AM43-2</strain>
    </source>
</reference>
<evidence type="ECO:0008006" key="4">
    <source>
        <dbReference type="Google" id="ProtNLM"/>
    </source>
</evidence>
<proteinExistence type="predicted"/>
<dbReference type="EMBL" id="QSFO01000029">
    <property type="protein sequence ID" value="RHA51738.1"/>
    <property type="molecule type" value="Genomic_DNA"/>
</dbReference>
<comment type="caution">
    <text evidence="2">The sequence shown here is derived from an EMBL/GenBank/DDBJ whole genome shotgun (WGS) entry which is preliminary data.</text>
</comment>
<name>A0A413RTX2_9FIRM</name>
<accession>A0A413RTX2</accession>
<feature type="coiled-coil region" evidence="1">
    <location>
        <begin position="179"/>
        <end position="246"/>
    </location>
</feature>
<dbReference type="RefSeq" id="WP_118025884.1">
    <property type="nucleotide sequence ID" value="NZ_QSFO01000029.1"/>
</dbReference>
<organism evidence="2 3">
    <name type="scientific">Eubacterium ventriosum</name>
    <dbReference type="NCBI Taxonomy" id="39496"/>
    <lineage>
        <taxon>Bacteria</taxon>
        <taxon>Bacillati</taxon>
        <taxon>Bacillota</taxon>
        <taxon>Clostridia</taxon>
        <taxon>Eubacteriales</taxon>
        <taxon>Eubacteriaceae</taxon>
        <taxon>Eubacterium</taxon>
    </lineage>
</organism>
<sequence>MNLLLSDDEKLKVFKNDGLYLPTKKIGKNNPKADEIAEANEARKEWNSLVDEALFYRVPAKHIKVIKYYKIIKASKRLSNVKTNLIDTNALPYSSFIKSAGSVFLDAVEKAIECLKGLIEIFKAIIEPKKTHDEKTYKQYKKVYVVVNDLISEQNNVYSKINHLENRLSLKEYKLIGGKKQLQGDIMSLEKECDRIQQKINKAVHEVGEGSVDDVIRRFRDLERVKDAYESNLERQKEAKMFLVENVKEYMKTVKEDKVEAPEREKKYVRSR</sequence>
<gene>
    <name evidence="2" type="ORF">DW929_12100</name>
</gene>
<evidence type="ECO:0000313" key="3">
    <source>
        <dbReference type="Proteomes" id="UP000284598"/>
    </source>
</evidence>
<protein>
    <recommendedName>
        <fullName evidence="4">MobA/MobL family protein</fullName>
    </recommendedName>
</protein>
<evidence type="ECO:0000313" key="2">
    <source>
        <dbReference type="EMBL" id="RHA51738.1"/>
    </source>
</evidence>
<dbReference type="AlphaFoldDB" id="A0A413RTX2"/>
<keyword evidence="1" id="KW-0175">Coiled coil</keyword>
<evidence type="ECO:0000256" key="1">
    <source>
        <dbReference type="SAM" id="Coils"/>
    </source>
</evidence>
<dbReference type="Proteomes" id="UP000284598">
    <property type="component" value="Unassembled WGS sequence"/>
</dbReference>